<proteinExistence type="predicted"/>
<organism evidence="2">
    <name type="scientific">Alexandrium monilatum</name>
    <dbReference type="NCBI Taxonomy" id="311494"/>
    <lineage>
        <taxon>Eukaryota</taxon>
        <taxon>Sar</taxon>
        <taxon>Alveolata</taxon>
        <taxon>Dinophyceae</taxon>
        <taxon>Gonyaulacales</taxon>
        <taxon>Pyrocystaceae</taxon>
        <taxon>Alexandrium</taxon>
    </lineage>
</organism>
<dbReference type="AlphaFoldDB" id="A0A7S4STS9"/>
<accession>A0A7S4STS9</accession>
<keyword evidence="1" id="KW-0812">Transmembrane</keyword>
<keyword evidence="1" id="KW-1133">Transmembrane helix</keyword>
<dbReference type="Pfam" id="PF06799">
    <property type="entry name" value="CGLD27-like"/>
    <property type="match status" value="1"/>
</dbReference>
<sequence>MAQVWAADWAARPMSATAGASAGAAARASWRRVSRPCAPSSGGGLRLACGAARRVGGAMAPWSMLAALSVARRRRRRADRLAAVSRAARPRESAAAEAAKEFEPVAEYRALKDDMLSSWGFLGDQDFAIRALAVFIAGLVPGISFGAAVFPLRSEETGELLVRNTVAASLLGAFLALCLLLAVIYRLAGQWDSVNKLLQRRAYYVEYDPTKKMDYGSGSGGAYSFKQAKSEKEMERDRLLAEYETEPAVSRLRVYLLGTLAAAGSAIAGSLSVGGEIGLAREEEEEEEEDEVSAMFYKGKKTVCKEGCIPGLEKD</sequence>
<reference evidence="2" key="1">
    <citation type="submission" date="2021-01" db="EMBL/GenBank/DDBJ databases">
        <authorList>
            <person name="Corre E."/>
            <person name="Pelletier E."/>
            <person name="Niang G."/>
            <person name="Scheremetjew M."/>
            <person name="Finn R."/>
            <person name="Kale V."/>
            <person name="Holt S."/>
            <person name="Cochrane G."/>
            <person name="Meng A."/>
            <person name="Brown T."/>
            <person name="Cohen L."/>
        </authorList>
    </citation>
    <scope>NUCLEOTIDE SEQUENCE</scope>
    <source>
        <strain evidence="2">CCMP3105</strain>
    </source>
</reference>
<dbReference type="InterPro" id="IPR009631">
    <property type="entry name" value="CGLD27-like"/>
</dbReference>
<dbReference type="EMBL" id="HBNR01078832">
    <property type="protein sequence ID" value="CAE4655478.1"/>
    <property type="molecule type" value="Transcribed_RNA"/>
</dbReference>
<protein>
    <submittedName>
        <fullName evidence="2">Uncharacterized protein</fullName>
    </submittedName>
</protein>
<feature type="transmembrane region" description="Helical" evidence="1">
    <location>
        <begin position="127"/>
        <end position="150"/>
    </location>
</feature>
<feature type="transmembrane region" description="Helical" evidence="1">
    <location>
        <begin position="170"/>
        <end position="188"/>
    </location>
</feature>
<keyword evidence="1" id="KW-0472">Membrane</keyword>
<evidence type="ECO:0000256" key="1">
    <source>
        <dbReference type="SAM" id="Phobius"/>
    </source>
</evidence>
<gene>
    <name evidence="2" type="ORF">AMON00008_LOCUS56212</name>
</gene>
<name>A0A7S4STS9_9DINO</name>
<evidence type="ECO:0000313" key="2">
    <source>
        <dbReference type="EMBL" id="CAE4655478.1"/>
    </source>
</evidence>